<reference evidence="3" key="1">
    <citation type="submission" date="2016-10" db="EMBL/GenBank/DDBJ databases">
        <authorList>
            <person name="Varghese N."/>
            <person name="Submissions S."/>
        </authorList>
    </citation>
    <scope>NUCLEOTIDE SEQUENCE [LARGE SCALE GENOMIC DNA]</scope>
    <source>
        <strain evidence="3">DSM 40318</strain>
    </source>
</reference>
<dbReference type="Proteomes" id="UP000198609">
    <property type="component" value="Unassembled WGS sequence"/>
</dbReference>
<sequence length="47" mass="5213">MRHRRQPPAMRAGPLAFRAVRIGLLLCVVPALLVLTVWLSFVSTPDS</sequence>
<keyword evidence="1" id="KW-0472">Membrane</keyword>
<dbReference type="AlphaFoldDB" id="A0A1H4W7Z7"/>
<keyword evidence="1" id="KW-0812">Transmembrane</keyword>
<gene>
    <name evidence="2" type="ORF">SAMN04490356_5962</name>
</gene>
<keyword evidence="1" id="KW-1133">Transmembrane helix</keyword>
<evidence type="ECO:0000313" key="3">
    <source>
        <dbReference type="Proteomes" id="UP000198609"/>
    </source>
</evidence>
<keyword evidence="3" id="KW-1185">Reference proteome</keyword>
<name>A0A1H4W7Z7_STRMJ</name>
<protein>
    <submittedName>
        <fullName evidence="2">Uncharacterized protein</fullName>
    </submittedName>
</protein>
<accession>A0A1H4W7Z7</accession>
<dbReference type="EMBL" id="FNST01000002">
    <property type="protein sequence ID" value="SEC89456.1"/>
    <property type="molecule type" value="Genomic_DNA"/>
</dbReference>
<proteinExistence type="predicted"/>
<feature type="transmembrane region" description="Helical" evidence="1">
    <location>
        <begin position="20"/>
        <end position="41"/>
    </location>
</feature>
<evidence type="ECO:0000313" key="2">
    <source>
        <dbReference type="EMBL" id="SEC89456.1"/>
    </source>
</evidence>
<evidence type="ECO:0000256" key="1">
    <source>
        <dbReference type="SAM" id="Phobius"/>
    </source>
</evidence>
<organism evidence="2 3">
    <name type="scientific">Streptomyces melanosporofaciens</name>
    <dbReference type="NCBI Taxonomy" id="67327"/>
    <lineage>
        <taxon>Bacteria</taxon>
        <taxon>Bacillati</taxon>
        <taxon>Actinomycetota</taxon>
        <taxon>Actinomycetes</taxon>
        <taxon>Kitasatosporales</taxon>
        <taxon>Streptomycetaceae</taxon>
        <taxon>Streptomyces</taxon>
        <taxon>Streptomyces violaceusniger group</taxon>
    </lineage>
</organism>